<feature type="coiled-coil region" evidence="8">
    <location>
        <begin position="32"/>
        <end position="59"/>
    </location>
</feature>
<dbReference type="PRINTS" id="PR00507">
    <property type="entry name" value="N12N6MTFRASE"/>
</dbReference>
<dbReference type="PROSITE" id="PS00092">
    <property type="entry name" value="N6_MTASE"/>
    <property type="match status" value="1"/>
</dbReference>
<sequence length="470" mass="54463">KVNVENAGLFDMYSEAKKKADDLKRLHKEFFEATQKSKKNNIKKQIEQLEWELIEATLKEQGKISALKKLEEFKRSNTKPFFLWKLNFADVFEGGGFNIVIANPPYVSVKEISSIDKKVFSRVFETGKGRFNLFTLFLEEGCNILKKDGIITFILPEGLYSNVEYQYIRKYLLDNTSILLIGLLSKRVFEAAVDTSIISAIKSKKVYQDFPIIRDLKNELTTLNQASFYKFPFHLFTVNLDDTSKGIVNKVLNGDGSKLEKVLELQQGIIYSGQPKEKVFSNIKVDDNYKKVLDGRDVLKWLINWKEKRENKYILYSDKLHRAREERIFVADEKILFPRKSTMICGAYDDEQYYCLNTAYVGVLKDKNYEIKIILGILNSKLINYAYSKLFFGWQVTIPALDCINLPTATKSKKIFADLVEKIIKITKTDDYLKNAEKQAKVRDIELQIDELVYKLYGLTEDEIKIVEAN</sequence>
<organism evidence="11 12">
    <name type="scientific">Candidatus Jorgensenbacteria bacterium GW2011_GWA2_45_9</name>
    <dbReference type="NCBI Taxonomy" id="1618663"/>
    <lineage>
        <taxon>Bacteria</taxon>
        <taxon>Candidatus Joergenseniibacteriota</taxon>
    </lineage>
</organism>
<accession>A0A0G1Q9A1</accession>
<keyword evidence="4" id="KW-0949">S-adenosyl-L-methionine</keyword>
<name>A0A0G1Q9A1_9BACT</name>
<evidence type="ECO:0000313" key="12">
    <source>
        <dbReference type="Proteomes" id="UP000034727"/>
    </source>
</evidence>
<feature type="domain" description="Type II methyltransferase M.TaqI-like" evidence="9">
    <location>
        <begin position="39"/>
        <end position="189"/>
    </location>
</feature>
<evidence type="ECO:0000259" key="9">
    <source>
        <dbReference type="Pfam" id="PF07669"/>
    </source>
</evidence>
<dbReference type="PANTHER" id="PTHR33841:SF1">
    <property type="entry name" value="DNA METHYLTRANSFERASE A"/>
    <property type="match status" value="1"/>
</dbReference>
<dbReference type="GO" id="GO:0009007">
    <property type="term" value="F:site-specific DNA-methyltransferase (adenine-specific) activity"/>
    <property type="evidence" value="ECO:0007669"/>
    <property type="project" value="UniProtKB-EC"/>
</dbReference>
<evidence type="ECO:0000313" key="11">
    <source>
        <dbReference type="EMBL" id="KKU14308.1"/>
    </source>
</evidence>
<keyword evidence="6" id="KW-0238">DNA-binding</keyword>
<evidence type="ECO:0000256" key="6">
    <source>
        <dbReference type="ARBA" id="ARBA00023125"/>
    </source>
</evidence>
<evidence type="ECO:0000256" key="7">
    <source>
        <dbReference type="ARBA" id="ARBA00047942"/>
    </source>
</evidence>
<dbReference type="EMBL" id="LCLJ01000029">
    <property type="protein sequence ID" value="KKU14308.1"/>
    <property type="molecule type" value="Genomic_DNA"/>
</dbReference>
<comment type="catalytic activity">
    <reaction evidence="7">
        <text>a 2'-deoxyadenosine in DNA + S-adenosyl-L-methionine = an N(6)-methyl-2'-deoxyadenosine in DNA + S-adenosyl-L-homocysteine + H(+)</text>
        <dbReference type="Rhea" id="RHEA:15197"/>
        <dbReference type="Rhea" id="RHEA-COMP:12418"/>
        <dbReference type="Rhea" id="RHEA-COMP:12419"/>
        <dbReference type="ChEBI" id="CHEBI:15378"/>
        <dbReference type="ChEBI" id="CHEBI:57856"/>
        <dbReference type="ChEBI" id="CHEBI:59789"/>
        <dbReference type="ChEBI" id="CHEBI:90615"/>
        <dbReference type="ChEBI" id="CHEBI:90616"/>
        <dbReference type="EC" id="2.1.1.72"/>
    </reaction>
</comment>
<keyword evidence="5" id="KW-0680">Restriction system</keyword>
<dbReference type="Pfam" id="PF12950">
    <property type="entry name" value="TaqI_C"/>
    <property type="match status" value="1"/>
</dbReference>
<dbReference type="SUPFAM" id="SSF53335">
    <property type="entry name" value="S-adenosyl-L-methionine-dependent methyltransferases"/>
    <property type="match status" value="1"/>
</dbReference>
<feature type="domain" description="TaqI-like C-terminal specificity" evidence="10">
    <location>
        <begin position="291"/>
        <end position="391"/>
    </location>
</feature>
<dbReference type="Pfam" id="PF07669">
    <property type="entry name" value="Eco57I"/>
    <property type="match status" value="1"/>
</dbReference>
<keyword evidence="3" id="KW-0808">Transferase</keyword>
<evidence type="ECO:0000259" key="10">
    <source>
        <dbReference type="Pfam" id="PF12950"/>
    </source>
</evidence>
<dbReference type="InterPro" id="IPR029063">
    <property type="entry name" value="SAM-dependent_MTases_sf"/>
</dbReference>
<proteinExistence type="predicted"/>
<evidence type="ECO:0000256" key="2">
    <source>
        <dbReference type="ARBA" id="ARBA00022603"/>
    </source>
</evidence>
<dbReference type="PANTHER" id="PTHR33841">
    <property type="entry name" value="DNA METHYLTRANSFERASE YEEA-RELATED"/>
    <property type="match status" value="1"/>
</dbReference>
<dbReference type="InterPro" id="IPR011639">
    <property type="entry name" value="MethylTrfase_TaqI-like_dom"/>
</dbReference>
<dbReference type="GO" id="GO:0032259">
    <property type="term" value="P:methylation"/>
    <property type="evidence" value="ECO:0007669"/>
    <property type="project" value="UniProtKB-KW"/>
</dbReference>
<evidence type="ECO:0000256" key="8">
    <source>
        <dbReference type="SAM" id="Coils"/>
    </source>
</evidence>
<dbReference type="Proteomes" id="UP000034727">
    <property type="component" value="Unassembled WGS sequence"/>
</dbReference>
<evidence type="ECO:0000256" key="5">
    <source>
        <dbReference type="ARBA" id="ARBA00022747"/>
    </source>
</evidence>
<comment type="caution">
    <text evidence="11">The sequence shown here is derived from an EMBL/GenBank/DDBJ whole genome shotgun (WGS) entry which is preliminary data.</text>
</comment>
<protein>
    <recommendedName>
        <fullName evidence="1">site-specific DNA-methyltransferase (adenine-specific)</fullName>
        <ecNumber evidence="1">2.1.1.72</ecNumber>
    </recommendedName>
</protein>
<keyword evidence="8" id="KW-0175">Coiled coil</keyword>
<gene>
    <name evidence="11" type="ORF">UX22_C0029G0014</name>
</gene>
<dbReference type="EC" id="2.1.1.72" evidence="1"/>
<dbReference type="Gene3D" id="3.90.220.10">
    <property type="entry name" value="Adenine-n6-DNA-methyltransferase Taqi, Chain A, domain 2"/>
    <property type="match status" value="1"/>
</dbReference>
<dbReference type="AlphaFoldDB" id="A0A0G1Q9A1"/>
<dbReference type="GO" id="GO:0009307">
    <property type="term" value="P:DNA restriction-modification system"/>
    <property type="evidence" value="ECO:0007669"/>
    <property type="project" value="UniProtKB-KW"/>
</dbReference>
<dbReference type="GO" id="GO:0003677">
    <property type="term" value="F:DNA binding"/>
    <property type="evidence" value="ECO:0007669"/>
    <property type="project" value="UniProtKB-KW"/>
</dbReference>
<reference evidence="11 12" key="1">
    <citation type="journal article" date="2015" name="Nature">
        <title>rRNA introns, odd ribosomes, and small enigmatic genomes across a large radiation of phyla.</title>
        <authorList>
            <person name="Brown C.T."/>
            <person name="Hug L.A."/>
            <person name="Thomas B.C."/>
            <person name="Sharon I."/>
            <person name="Castelle C.J."/>
            <person name="Singh A."/>
            <person name="Wilkins M.J."/>
            <person name="Williams K.H."/>
            <person name="Banfield J.F."/>
        </authorList>
    </citation>
    <scope>NUCLEOTIDE SEQUENCE [LARGE SCALE GENOMIC DNA]</scope>
</reference>
<evidence type="ECO:0000256" key="1">
    <source>
        <dbReference type="ARBA" id="ARBA00011900"/>
    </source>
</evidence>
<dbReference type="InterPro" id="IPR025931">
    <property type="entry name" value="TaqI_C"/>
</dbReference>
<dbReference type="InterPro" id="IPR023135">
    <property type="entry name" value="N6_DNA_MeTrfase_TaqI_C"/>
</dbReference>
<keyword evidence="2" id="KW-0489">Methyltransferase</keyword>
<feature type="non-terminal residue" evidence="11">
    <location>
        <position position="1"/>
    </location>
</feature>
<evidence type="ECO:0000256" key="3">
    <source>
        <dbReference type="ARBA" id="ARBA00022679"/>
    </source>
</evidence>
<dbReference type="InterPro" id="IPR050953">
    <property type="entry name" value="N4_N6_ade-DNA_methylase"/>
</dbReference>
<dbReference type="Gene3D" id="3.40.50.150">
    <property type="entry name" value="Vaccinia Virus protein VP39"/>
    <property type="match status" value="1"/>
</dbReference>
<evidence type="ECO:0000256" key="4">
    <source>
        <dbReference type="ARBA" id="ARBA00022691"/>
    </source>
</evidence>
<dbReference type="InterPro" id="IPR002052">
    <property type="entry name" value="DNA_methylase_N6_adenine_CS"/>
</dbReference>